<gene>
    <name evidence="1" type="ORF">Tchar_00688</name>
</gene>
<name>A0A554XI39_9BURK</name>
<organism evidence="1 2">
    <name type="scientific">Tepidimonas charontis</name>
    <dbReference type="NCBI Taxonomy" id="2267262"/>
    <lineage>
        <taxon>Bacteria</taxon>
        <taxon>Pseudomonadati</taxon>
        <taxon>Pseudomonadota</taxon>
        <taxon>Betaproteobacteria</taxon>
        <taxon>Burkholderiales</taxon>
        <taxon>Tepidimonas</taxon>
    </lineage>
</organism>
<dbReference type="OrthoDB" id="9907785at2"/>
<evidence type="ECO:0000313" key="2">
    <source>
        <dbReference type="Proteomes" id="UP000318294"/>
    </source>
</evidence>
<evidence type="ECO:0000313" key="1">
    <source>
        <dbReference type="EMBL" id="TSE35492.1"/>
    </source>
</evidence>
<sequence length="67" mass="7584">MKKFERNGKENGKSAWLVKQSFVGRHITVASIVFDGSDWCLCTHGKSGIRTDRFATLREAKEEALKI</sequence>
<dbReference type="EMBL" id="VJON01000007">
    <property type="protein sequence ID" value="TSE35492.1"/>
    <property type="molecule type" value="Genomic_DNA"/>
</dbReference>
<protein>
    <recommendedName>
        <fullName evidence="3">AP2 domain protein</fullName>
    </recommendedName>
</protein>
<evidence type="ECO:0008006" key="3">
    <source>
        <dbReference type="Google" id="ProtNLM"/>
    </source>
</evidence>
<dbReference type="AlphaFoldDB" id="A0A554XI39"/>
<comment type="caution">
    <text evidence="1">The sequence shown here is derived from an EMBL/GenBank/DDBJ whole genome shotgun (WGS) entry which is preliminary data.</text>
</comment>
<reference evidence="1 2" key="1">
    <citation type="submission" date="2019-07" db="EMBL/GenBank/DDBJ databases">
        <title>Tepidimonas charontis SPSP-6 draft genome.</title>
        <authorList>
            <person name="Da Costa M.S."/>
            <person name="Froufe H.J.C."/>
            <person name="Egas C."/>
            <person name="Albuquerque L."/>
        </authorList>
    </citation>
    <scope>NUCLEOTIDE SEQUENCE [LARGE SCALE GENOMIC DNA]</scope>
    <source>
        <strain evidence="1 2">SPSP-6</strain>
    </source>
</reference>
<dbReference type="RefSeq" id="WP_144327704.1">
    <property type="nucleotide sequence ID" value="NZ_VJON01000007.1"/>
</dbReference>
<accession>A0A554XI39</accession>
<keyword evidence="2" id="KW-1185">Reference proteome</keyword>
<proteinExistence type="predicted"/>
<dbReference type="Proteomes" id="UP000318294">
    <property type="component" value="Unassembled WGS sequence"/>
</dbReference>